<reference evidence="4" key="1">
    <citation type="submission" date="2017-02" db="UniProtKB">
        <authorList>
            <consortium name="WormBaseParasite"/>
        </authorList>
    </citation>
    <scope>IDENTIFICATION</scope>
</reference>
<dbReference type="EMBL" id="UYYF01000077">
    <property type="protein sequence ID" value="VDM95985.1"/>
    <property type="molecule type" value="Genomic_DNA"/>
</dbReference>
<feature type="signal peptide" evidence="1">
    <location>
        <begin position="1"/>
        <end position="23"/>
    </location>
</feature>
<organism evidence="4">
    <name type="scientific">Thelazia callipaeda</name>
    <name type="common">Oriental eyeworm</name>
    <name type="synonym">Parasitic nematode</name>
    <dbReference type="NCBI Taxonomy" id="103827"/>
    <lineage>
        <taxon>Eukaryota</taxon>
        <taxon>Metazoa</taxon>
        <taxon>Ecdysozoa</taxon>
        <taxon>Nematoda</taxon>
        <taxon>Chromadorea</taxon>
        <taxon>Rhabditida</taxon>
        <taxon>Spirurina</taxon>
        <taxon>Spiruromorpha</taxon>
        <taxon>Thelazioidea</taxon>
        <taxon>Thelaziidae</taxon>
        <taxon>Thelazia</taxon>
    </lineage>
</organism>
<reference evidence="2 3" key="2">
    <citation type="submission" date="2018-11" db="EMBL/GenBank/DDBJ databases">
        <authorList>
            <consortium name="Pathogen Informatics"/>
        </authorList>
    </citation>
    <scope>NUCLEOTIDE SEQUENCE [LARGE SCALE GENOMIC DNA]</scope>
</reference>
<evidence type="ECO:0000313" key="3">
    <source>
        <dbReference type="Proteomes" id="UP000276776"/>
    </source>
</evidence>
<evidence type="ECO:0000313" key="4">
    <source>
        <dbReference type="WBParaSite" id="TCLT_0000084201-mRNA-1"/>
    </source>
</evidence>
<keyword evidence="1" id="KW-0732">Signal</keyword>
<evidence type="ECO:0000313" key="2">
    <source>
        <dbReference type="EMBL" id="VDM95985.1"/>
    </source>
</evidence>
<sequence length="92" mass="10061">MLVRQIYAVQFALLAAYLQISCGAVSNESIGTSLSNVPPLTLRRCSMHGICGNRGGMHQTCPYNGPPLRLSNKQHQQTLASLCPHLFKGFVF</sequence>
<dbReference type="WBParaSite" id="TCLT_0000084201-mRNA-1">
    <property type="protein sequence ID" value="TCLT_0000084201-mRNA-1"/>
    <property type="gene ID" value="TCLT_0000084201"/>
</dbReference>
<evidence type="ECO:0000256" key="1">
    <source>
        <dbReference type="SAM" id="SignalP"/>
    </source>
</evidence>
<keyword evidence="3" id="KW-1185">Reference proteome</keyword>
<dbReference type="OrthoDB" id="5833179at2759"/>
<feature type="chain" id="PRO_5043126199" evidence="1">
    <location>
        <begin position="24"/>
        <end position="92"/>
    </location>
</feature>
<dbReference type="AlphaFoldDB" id="A0A0N5CL64"/>
<protein>
    <submittedName>
        <fullName evidence="4">NPC1_N domain-containing protein</fullName>
    </submittedName>
</protein>
<gene>
    <name evidence="2" type="ORF">TCLT_LOCUS843</name>
</gene>
<proteinExistence type="predicted"/>
<dbReference type="Proteomes" id="UP000276776">
    <property type="component" value="Unassembled WGS sequence"/>
</dbReference>
<accession>A0A0N5CL64</accession>
<name>A0A0N5CL64_THECL</name>